<protein>
    <recommendedName>
        <fullName evidence="9">ABC transporter domain-containing protein</fullName>
    </recommendedName>
</protein>
<dbReference type="InterPro" id="IPR017871">
    <property type="entry name" value="ABC_transporter-like_CS"/>
</dbReference>
<comment type="subcellular location">
    <subcellularLocation>
        <location evidence="1">Membrane</location>
        <topology evidence="1">Multi-pass membrane protein</topology>
    </subcellularLocation>
</comment>
<feature type="transmembrane region" description="Helical" evidence="8">
    <location>
        <begin position="350"/>
        <end position="369"/>
    </location>
</feature>
<gene>
    <name evidence="10" type="ORF">CYMTET_42957</name>
</gene>
<dbReference type="Gene3D" id="3.40.50.300">
    <property type="entry name" value="P-loop containing nucleotide triphosphate hydrolases"/>
    <property type="match status" value="1"/>
</dbReference>
<dbReference type="PANTHER" id="PTHR48041:SF139">
    <property type="entry name" value="PROTEIN SCARLET"/>
    <property type="match status" value="1"/>
</dbReference>
<comment type="caution">
    <text evidence="10">The sequence shown here is derived from an EMBL/GenBank/DDBJ whole genome shotgun (WGS) entry which is preliminary data.</text>
</comment>
<keyword evidence="7 8" id="KW-0472">Membrane</keyword>
<evidence type="ECO:0000256" key="4">
    <source>
        <dbReference type="ARBA" id="ARBA00022741"/>
    </source>
</evidence>
<dbReference type="GO" id="GO:0140359">
    <property type="term" value="F:ABC-type transporter activity"/>
    <property type="evidence" value="ECO:0007669"/>
    <property type="project" value="InterPro"/>
</dbReference>
<evidence type="ECO:0000313" key="11">
    <source>
        <dbReference type="Proteomes" id="UP001190700"/>
    </source>
</evidence>
<sequence>MDKKGSNNDIESGLIDQKSLCFEDLRFKLHAKSGESKELLHGINGLVREGETLAIMGPSGAGKTTLLDLLTLEYHGGEPSGKVSLHGNPFSHILFRKVGAYVPQYDVHWAFLTPRETIFFAAQFLVPKDSDTVQEKVNSILDKMGLQDCADTKVGNTFLRGISGGQQRRLSLAVALVKSPLVVFMDEPTSGLDAAAAAKITSFLKECTQQSRVISVMTIHQPSSQMFSEFDQVMVLSAGRVAYCGPAEAMSVYLESIGSPVPPRMNPADFVLSLVNKEFSDPKQVHELLELWNQNSHAKSIKQVVAANIDSRSRFLERTEIGFQHTRYPKQLQVMLQRHALLVVRDPTLYFGRMVLSVLACSFFSIVYIDSRDRRQGTALLRVFLGIWSFGVPCSLAVVSVFVYNREFYAIRKEVKNEHYAQLCHLNGALEA</sequence>
<dbReference type="Pfam" id="PF00005">
    <property type="entry name" value="ABC_tran"/>
    <property type="match status" value="1"/>
</dbReference>
<dbReference type="Proteomes" id="UP001190700">
    <property type="component" value="Unassembled WGS sequence"/>
</dbReference>
<dbReference type="InterPro" id="IPR003439">
    <property type="entry name" value="ABC_transporter-like_ATP-bd"/>
</dbReference>
<keyword evidence="6 8" id="KW-1133">Transmembrane helix</keyword>
<dbReference type="GO" id="GO:0016887">
    <property type="term" value="F:ATP hydrolysis activity"/>
    <property type="evidence" value="ECO:0007669"/>
    <property type="project" value="InterPro"/>
</dbReference>
<dbReference type="PROSITE" id="PS50893">
    <property type="entry name" value="ABC_TRANSPORTER_2"/>
    <property type="match status" value="1"/>
</dbReference>
<dbReference type="AlphaFoldDB" id="A0AAE0F149"/>
<dbReference type="InterPro" id="IPR027417">
    <property type="entry name" value="P-loop_NTPase"/>
</dbReference>
<name>A0AAE0F149_9CHLO</name>
<keyword evidence="3 8" id="KW-0812">Transmembrane</keyword>
<dbReference type="GO" id="GO:0005524">
    <property type="term" value="F:ATP binding"/>
    <property type="evidence" value="ECO:0007669"/>
    <property type="project" value="UniProtKB-KW"/>
</dbReference>
<evidence type="ECO:0000259" key="9">
    <source>
        <dbReference type="PROSITE" id="PS50893"/>
    </source>
</evidence>
<evidence type="ECO:0000256" key="6">
    <source>
        <dbReference type="ARBA" id="ARBA00022989"/>
    </source>
</evidence>
<evidence type="ECO:0000256" key="3">
    <source>
        <dbReference type="ARBA" id="ARBA00022692"/>
    </source>
</evidence>
<organism evidence="10 11">
    <name type="scientific">Cymbomonas tetramitiformis</name>
    <dbReference type="NCBI Taxonomy" id="36881"/>
    <lineage>
        <taxon>Eukaryota</taxon>
        <taxon>Viridiplantae</taxon>
        <taxon>Chlorophyta</taxon>
        <taxon>Pyramimonadophyceae</taxon>
        <taxon>Pyramimonadales</taxon>
        <taxon>Pyramimonadaceae</taxon>
        <taxon>Cymbomonas</taxon>
    </lineage>
</organism>
<dbReference type="EMBL" id="LGRX02028873">
    <property type="protein sequence ID" value="KAK3247552.1"/>
    <property type="molecule type" value="Genomic_DNA"/>
</dbReference>
<dbReference type="InterPro" id="IPR050352">
    <property type="entry name" value="ABCG_transporters"/>
</dbReference>
<dbReference type="SUPFAM" id="SSF52540">
    <property type="entry name" value="P-loop containing nucleoside triphosphate hydrolases"/>
    <property type="match status" value="1"/>
</dbReference>
<dbReference type="InterPro" id="IPR043926">
    <property type="entry name" value="ABCG_dom"/>
</dbReference>
<evidence type="ECO:0000256" key="5">
    <source>
        <dbReference type="ARBA" id="ARBA00022840"/>
    </source>
</evidence>
<dbReference type="PROSITE" id="PS00211">
    <property type="entry name" value="ABC_TRANSPORTER_1"/>
    <property type="match status" value="1"/>
</dbReference>
<evidence type="ECO:0000256" key="8">
    <source>
        <dbReference type="SAM" id="Phobius"/>
    </source>
</evidence>
<dbReference type="GO" id="GO:0005886">
    <property type="term" value="C:plasma membrane"/>
    <property type="evidence" value="ECO:0007669"/>
    <property type="project" value="TreeGrafter"/>
</dbReference>
<keyword evidence="4" id="KW-0547">Nucleotide-binding</keyword>
<feature type="domain" description="ABC transporter" evidence="9">
    <location>
        <begin position="20"/>
        <end position="263"/>
    </location>
</feature>
<keyword evidence="5" id="KW-0067">ATP-binding</keyword>
<reference evidence="10 11" key="1">
    <citation type="journal article" date="2015" name="Genome Biol. Evol.">
        <title>Comparative Genomics of a Bacterivorous Green Alga Reveals Evolutionary Causalities and Consequences of Phago-Mixotrophic Mode of Nutrition.</title>
        <authorList>
            <person name="Burns J.A."/>
            <person name="Paasch A."/>
            <person name="Narechania A."/>
            <person name="Kim E."/>
        </authorList>
    </citation>
    <scope>NUCLEOTIDE SEQUENCE [LARGE SCALE GENOMIC DNA]</scope>
    <source>
        <strain evidence="10 11">PLY_AMNH</strain>
    </source>
</reference>
<evidence type="ECO:0000256" key="1">
    <source>
        <dbReference type="ARBA" id="ARBA00004141"/>
    </source>
</evidence>
<keyword evidence="2" id="KW-0813">Transport</keyword>
<evidence type="ECO:0000256" key="7">
    <source>
        <dbReference type="ARBA" id="ARBA00023136"/>
    </source>
</evidence>
<evidence type="ECO:0000313" key="10">
    <source>
        <dbReference type="EMBL" id="KAK3247552.1"/>
    </source>
</evidence>
<dbReference type="PANTHER" id="PTHR48041">
    <property type="entry name" value="ABC TRANSPORTER G FAMILY MEMBER 28"/>
    <property type="match status" value="1"/>
</dbReference>
<keyword evidence="11" id="KW-1185">Reference proteome</keyword>
<evidence type="ECO:0000256" key="2">
    <source>
        <dbReference type="ARBA" id="ARBA00022448"/>
    </source>
</evidence>
<proteinExistence type="predicted"/>
<dbReference type="InterPro" id="IPR003593">
    <property type="entry name" value="AAA+_ATPase"/>
</dbReference>
<dbReference type="SMART" id="SM00382">
    <property type="entry name" value="AAA"/>
    <property type="match status" value="1"/>
</dbReference>
<dbReference type="Pfam" id="PF19055">
    <property type="entry name" value="ABC2_membrane_7"/>
    <property type="match status" value="1"/>
</dbReference>
<accession>A0AAE0F149</accession>
<feature type="transmembrane region" description="Helical" evidence="8">
    <location>
        <begin position="381"/>
        <end position="404"/>
    </location>
</feature>